<dbReference type="Gene3D" id="1.10.20.140">
    <property type="match status" value="1"/>
</dbReference>
<evidence type="ECO:0000256" key="11">
    <source>
        <dbReference type="RuleBase" id="RU003783"/>
    </source>
</evidence>
<protein>
    <recommendedName>
        <fullName evidence="10">tRNA dimethylallyltransferase</fullName>
        <ecNumber evidence="10">2.5.1.75</ecNumber>
    </recommendedName>
    <alternativeName>
        <fullName evidence="10">Dimethylallyl diphosphate:tRNA dimethylallyltransferase</fullName>
        <shortName evidence="10">DMAPP:tRNA dimethylallyltransferase</shortName>
        <shortName evidence="10">DMATase</shortName>
    </alternativeName>
    <alternativeName>
        <fullName evidence="10">Isopentenyl-diphosphate:tRNA isopentenyltransferase</fullName>
        <shortName evidence="10">IPP transferase</shortName>
        <shortName evidence="10">IPPT</shortName>
        <shortName evidence="10">IPTase</shortName>
    </alternativeName>
</protein>
<dbReference type="GO" id="GO:0006400">
    <property type="term" value="P:tRNA modification"/>
    <property type="evidence" value="ECO:0007669"/>
    <property type="project" value="TreeGrafter"/>
</dbReference>
<evidence type="ECO:0000256" key="9">
    <source>
        <dbReference type="ARBA" id="ARBA00049563"/>
    </source>
</evidence>
<keyword evidence="4 10" id="KW-0808">Transferase</keyword>
<evidence type="ECO:0000256" key="3">
    <source>
        <dbReference type="ARBA" id="ARBA00005842"/>
    </source>
</evidence>
<feature type="region of interest" description="Interaction with substrate tRNA" evidence="10">
    <location>
        <begin position="155"/>
        <end position="159"/>
    </location>
</feature>
<comment type="catalytic activity">
    <reaction evidence="9 10 11">
        <text>adenosine(37) in tRNA + dimethylallyl diphosphate = N(6)-dimethylallyladenosine(37) in tRNA + diphosphate</text>
        <dbReference type="Rhea" id="RHEA:26482"/>
        <dbReference type="Rhea" id="RHEA-COMP:10162"/>
        <dbReference type="Rhea" id="RHEA-COMP:10375"/>
        <dbReference type="ChEBI" id="CHEBI:33019"/>
        <dbReference type="ChEBI" id="CHEBI:57623"/>
        <dbReference type="ChEBI" id="CHEBI:74411"/>
        <dbReference type="ChEBI" id="CHEBI:74415"/>
        <dbReference type="EC" id="2.5.1.75"/>
    </reaction>
</comment>
<comment type="cofactor">
    <cofactor evidence="1 10">
        <name>Mg(2+)</name>
        <dbReference type="ChEBI" id="CHEBI:18420"/>
    </cofactor>
</comment>
<keyword evidence="7 10" id="KW-0067">ATP-binding</keyword>
<dbReference type="PANTHER" id="PTHR11088">
    <property type="entry name" value="TRNA DIMETHYLALLYLTRANSFERASE"/>
    <property type="match status" value="1"/>
</dbReference>
<reference evidence="14 15" key="1">
    <citation type="submission" date="2014-08" db="EMBL/GenBank/DDBJ databases">
        <title>Clostridium innocuum, an unnegligible vancomycin-resistant pathogen causing extra-intestinal infections.</title>
        <authorList>
            <person name="Feng Y."/>
            <person name="Chiu C.-H."/>
        </authorList>
    </citation>
    <scope>NUCLEOTIDE SEQUENCE [LARGE SCALE GENOMIC DNA]</scope>
    <source>
        <strain evidence="14 15">AN88</strain>
    </source>
</reference>
<evidence type="ECO:0000256" key="10">
    <source>
        <dbReference type="HAMAP-Rule" id="MF_00185"/>
    </source>
</evidence>
<dbReference type="InterPro" id="IPR027417">
    <property type="entry name" value="P-loop_NTPase"/>
</dbReference>
<keyword evidence="8 10" id="KW-0460">Magnesium</keyword>
<evidence type="ECO:0000313" key="14">
    <source>
        <dbReference type="EMBL" id="KGJ54343.1"/>
    </source>
</evidence>
<evidence type="ECO:0000256" key="6">
    <source>
        <dbReference type="ARBA" id="ARBA00022741"/>
    </source>
</evidence>
<comment type="subunit">
    <text evidence="10">Monomer.</text>
</comment>
<accession>A0A099IBN2</accession>
<dbReference type="GO" id="GO:0052381">
    <property type="term" value="F:tRNA dimethylallyltransferase activity"/>
    <property type="evidence" value="ECO:0007669"/>
    <property type="project" value="UniProtKB-UniRule"/>
</dbReference>
<dbReference type="PANTHER" id="PTHR11088:SF60">
    <property type="entry name" value="TRNA DIMETHYLALLYLTRANSFERASE"/>
    <property type="match status" value="1"/>
</dbReference>
<evidence type="ECO:0000256" key="13">
    <source>
        <dbReference type="RuleBase" id="RU003785"/>
    </source>
</evidence>
<evidence type="ECO:0000256" key="12">
    <source>
        <dbReference type="RuleBase" id="RU003784"/>
    </source>
</evidence>
<sequence length="303" mass="35485">MEKVLVIAGPTGVGKTRLSVELAKACHGEVISGDSMQVYKEMSIGTAKITKEEMQEVPHYLIDFCSFTEEYNVKIFQEKAREYIAEITKHGHLPIICGGTGLYIKSCLYDYQFVDQPQDTEFMNFLAERSTDEIWGMLSVIDPKACENLHPHNRQRIVRALAMAHTGEKKSEIVESQEHRPVYDAYIIGLTMDRSRLYERINARVDTMMEQGLLQEIEQLHTLQEDVWSLQSFQGIGYKEWKAYIEDRESVATCVERIKKNSRNFAKRQYTWFRNQMQVHWYDVEDENYREKILEDVKAWMEN</sequence>
<dbReference type="RefSeq" id="WP_044904243.1">
    <property type="nucleotide sequence ID" value="NZ_JQIF01000017.1"/>
</dbReference>
<feature type="binding site" evidence="10">
    <location>
        <begin position="11"/>
        <end position="16"/>
    </location>
    <ligand>
        <name>substrate</name>
    </ligand>
</feature>
<dbReference type="Pfam" id="PF01715">
    <property type="entry name" value="IPPT"/>
    <property type="match status" value="1"/>
</dbReference>
<gene>
    <name evidence="10" type="primary">miaA</name>
    <name evidence="14" type="ORF">CIAN88_04170</name>
</gene>
<keyword evidence="6 10" id="KW-0547">Nucleotide-binding</keyword>
<proteinExistence type="inferred from homology"/>
<evidence type="ECO:0000313" key="15">
    <source>
        <dbReference type="Proteomes" id="UP000030008"/>
    </source>
</evidence>
<evidence type="ECO:0000256" key="1">
    <source>
        <dbReference type="ARBA" id="ARBA00001946"/>
    </source>
</evidence>
<evidence type="ECO:0000256" key="2">
    <source>
        <dbReference type="ARBA" id="ARBA00003213"/>
    </source>
</evidence>
<name>A0A099IBN2_CLOIN</name>
<comment type="caution">
    <text evidence="10">Lacks conserved residue(s) required for the propagation of feature annotation.</text>
</comment>
<dbReference type="AlphaFoldDB" id="A0A099IBN2"/>
<dbReference type="Proteomes" id="UP000030008">
    <property type="component" value="Unassembled WGS sequence"/>
</dbReference>
<evidence type="ECO:0000256" key="5">
    <source>
        <dbReference type="ARBA" id="ARBA00022694"/>
    </source>
</evidence>
<dbReference type="InterPro" id="IPR039657">
    <property type="entry name" value="Dimethylallyltransferase"/>
</dbReference>
<organism evidence="14 15">
    <name type="scientific">Clostridium innocuum</name>
    <dbReference type="NCBI Taxonomy" id="1522"/>
    <lineage>
        <taxon>Bacteria</taxon>
        <taxon>Bacillati</taxon>
        <taxon>Bacillota</taxon>
        <taxon>Clostridia</taxon>
        <taxon>Eubacteriales</taxon>
        <taxon>Clostridiaceae</taxon>
        <taxon>Clostridium</taxon>
    </lineage>
</organism>
<feature type="binding site" evidence="10">
    <location>
        <begin position="9"/>
        <end position="16"/>
    </location>
    <ligand>
        <name>ATP</name>
        <dbReference type="ChEBI" id="CHEBI:30616"/>
    </ligand>
</feature>
<dbReference type="HAMAP" id="MF_00185">
    <property type="entry name" value="IPP_trans"/>
    <property type="match status" value="1"/>
</dbReference>
<dbReference type="EMBL" id="JQIF01000017">
    <property type="protein sequence ID" value="KGJ54343.1"/>
    <property type="molecule type" value="Genomic_DNA"/>
</dbReference>
<dbReference type="EC" id="2.5.1.75" evidence="10"/>
<feature type="site" description="Interaction with substrate tRNA" evidence="10">
    <location>
        <position position="100"/>
    </location>
</feature>
<feature type="region of interest" description="Interaction with substrate tRNA" evidence="10">
    <location>
        <begin position="34"/>
        <end position="37"/>
    </location>
</feature>
<evidence type="ECO:0000256" key="4">
    <source>
        <dbReference type="ARBA" id="ARBA00022679"/>
    </source>
</evidence>
<evidence type="ECO:0000256" key="7">
    <source>
        <dbReference type="ARBA" id="ARBA00022840"/>
    </source>
</evidence>
<comment type="function">
    <text evidence="2 10 12">Catalyzes the transfer of a dimethylallyl group onto the adenine at position 37 in tRNAs that read codons beginning with uridine, leading to the formation of N6-(dimethylallyl)adenosine (i(6)A).</text>
</comment>
<dbReference type="NCBIfam" id="TIGR00174">
    <property type="entry name" value="miaA"/>
    <property type="match status" value="1"/>
</dbReference>
<comment type="similarity">
    <text evidence="3 10 13">Belongs to the IPP transferase family.</text>
</comment>
<evidence type="ECO:0000256" key="8">
    <source>
        <dbReference type="ARBA" id="ARBA00022842"/>
    </source>
</evidence>
<keyword evidence="5 10" id="KW-0819">tRNA processing</keyword>
<dbReference type="Gene3D" id="3.40.50.300">
    <property type="entry name" value="P-loop containing nucleotide triphosphate hydrolases"/>
    <property type="match status" value="1"/>
</dbReference>
<comment type="caution">
    <text evidence="14">The sequence shown here is derived from an EMBL/GenBank/DDBJ whole genome shotgun (WGS) entry which is preliminary data.</text>
</comment>
<dbReference type="SUPFAM" id="SSF52540">
    <property type="entry name" value="P-loop containing nucleoside triphosphate hydrolases"/>
    <property type="match status" value="2"/>
</dbReference>
<dbReference type="InterPro" id="IPR018022">
    <property type="entry name" value="IPT"/>
</dbReference>
<dbReference type="GO" id="GO:0005524">
    <property type="term" value="F:ATP binding"/>
    <property type="evidence" value="ECO:0007669"/>
    <property type="project" value="UniProtKB-UniRule"/>
</dbReference>